<accession>A0A2G9RUM2</accession>
<evidence type="ECO:0000313" key="2">
    <source>
        <dbReference type="Proteomes" id="UP000228934"/>
    </source>
</evidence>
<reference evidence="2" key="1">
    <citation type="journal article" date="2017" name="Nat. Commun.">
        <title>The North American bullfrog draft genome provides insight into hormonal regulation of long noncoding RNA.</title>
        <authorList>
            <person name="Hammond S.A."/>
            <person name="Warren R.L."/>
            <person name="Vandervalk B.P."/>
            <person name="Kucuk E."/>
            <person name="Khan H."/>
            <person name="Gibb E.A."/>
            <person name="Pandoh P."/>
            <person name="Kirk H."/>
            <person name="Zhao Y."/>
            <person name="Jones M."/>
            <person name="Mungall A.J."/>
            <person name="Coope R."/>
            <person name="Pleasance S."/>
            <person name="Moore R.A."/>
            <person name="Holt R.A."/>
            <person name="Round J.M."/>
            <person name="Ohora S."/>
            <person name="Walle B.V."/>
            <person name="Veldhoen N."/>
            <person name="Helbing C.C."/>
            <person name="Birol I."/>
        </authorList>
    </citation>
    <scope>NUCLEOTIDE SEQUENCE [LARGE SCALE GENOMIC DNA]</scope>
</reference>
<dbReference type="Proteomes" id="UP000228934">
    <property type="component" value="Unassembled WGS sequence"/>
</dbReference>
<gene>
    <name evidence="1" type="ORF">AB205_0156070</name>
</gene>
<sequence>MVIHRRSKVSIVKVKTVKWEFNLGKDRNTEWTKDMLHIDDFAKKKKKCMTWSQILYIIVKLSVGRSFSKINDVYSKVILCNGVSGEGGGGSSGPFSACLG</sequence>
<name>A0A2G9RUM2_AQUCT</name>
<dbReference type="EMBL" id="KV929942">
    <property type="protein sequence ID" value="PIO31600.1"/>
    <property type="molecule type" value="Genomic_DNA"/>
</dbReference>
<organism evidence="1 2">
    <name type="scientific">Aquarana catesbeiana</name>
    <name type="common">American bullfrog</name>
    <name type="synonym">Rana catesbeiana</name>
    <dbReference type="NCBI Taxonomy" id="8400"/>
    <lineage>
        <taxon>Eukaryota</taxon>
        <taxon>Metazoa</taxon>
        <taxon>Chordata</taxon>
        <taxon>Craniata</taxon>
        <taxon>Vertebrata</taxon>
        <taxon>Euteleostomi</taxon>
        <taxon>Amphibia</taxon>
        <taxon>Batrachia</taxon>
        <taxon>Anura</taxon>
        <taxon>Neobatrachia</taxon>
        <taxon>Ranoidea</taxon>
        <taxon>Ranidae</taxon>
        <taxon>Aquarana</taxon>
    </lineage>
</organism>
<dbReference type="OrthoDB" id="9942446at2759"/>
<evidence type="ECO:0000313" key="1">
    <source>
        <dbReference type="EMBL" id="PIO31600.1"/>
    </source>
</evidence>
<dbReference type="AlphaFoldDB" id="A0A2G9RUM2"/>
<protein>
    <submittedName>
        <fullName evidence="1">Uncharacterized protein</fullName>
    </submittedName>
</protein>
<proteinExistence type="predicted"/>
<keyword evidence="2" id="KW-1185">Reference proteome</keyword>